<evidence type="ECO:0000313" key="1">
    <source>
        <dbReference type="EMBL" id="KZV78668.1"/>
    </source>
</evidence>
<dbReference type="Proteomes" id="UP000077266">
    <property type="component" value="Unassembled WGS sequence"/>
</dbReference>
<protein>
    <recommendedName>
        <fullName evidence="3">Integrase catalytic domain-containing protein</fullName>
    </recommendedName>
</protein>
<dbReference type="EMBL" id="KV426798">
    <property type="protein sequence ID" value="KZV78668.1"/>
    <property type="molecule type" value="Genomic_DNA"/>
</dbReference>
<keyword evidence="2" id="KW-1185">Reference proteome</keyword>
<feature type="non-terminal residue" evidence="1">
    <location>
        <position position="94"/>
    </location>
</feature>
<dbReference type="AlphaFoldDB" id="A0A166N238"/>
<organism evidence="1 2">
    <name type="scientific">Exidia glandulosa HHB12029</name>
    <dbReference type="NCBI Taxonomy" id="1314781"/>
    <lineage>
        <taxon>Eukaryota</taxon>
        <taxon>Fungi</taxon>
        <taxon>Dikarya</taxon>
        <taxon>Basidiomycota</taxon>
        <taxon>Agaricomycotina</taxon>
        <taxon>Agaricomycetes</taxon>
        <taxon>Auriculariales</taxon>
        <taxon>Exidiaceae</taxon>
        <taxon>Exidia</taxon>
    </lineage>
</organism>
<dbReference type="Gene3D" id="3.30.420.10">
    <property type="entry name" value="Ribonuclease H-like superfamily/Ribonuclease H"/>
    <property type="match status" value="1"/>
</dbReference>
<dbReference type="InterPro" id="IPR036397">
    <property type="entry name" value="RNaseH_sf"/>
</dbReference>
<sequence length="94" mass="10443">WPKWLPMIENAYNSTPHTSTGVTPYFLLLGINPRLPSDALVPTTLGIPRPDGILGGAEDFLKTFDAHRRSARDAIAHAQNNQARHYNKGRKPLV</sequence>
<dbReference type="InParanoid" id="A0A166N238"/>
<evidence type="ECO:0000313" key="2">
    <source>
        <dbReference type="Proteomes" id="UP000077266"/>
    </source>
</evidence>
<reference evidence="1 2" key="1">
    <citation type="journal article" date="2016" name="Mol. Biol. Evol.">
        <title>Comparative Genomics of Early-Diverging Mushroom-Forming Fungi Provides Insights into the Origins of Lignocellulose Decay Capabilities.</title>
        <authorList>
            <person name="Nagy L.G."/>
            <person name="Riley R."/>
            <person name="Tritt A."/>
            <person name="Adam C."/>
            <person name="Daum C."/>
            <person name="Floudas D."/>
            <person name="Sun H."/>
            <person name="Yadav J.S."/>
            <person name="Pangilinan J."/>
            <person name="Larsson K.H."/>
            <person name="Matsuura K."/>
            <person name="Barry K."/>
            <person name="Labutti K."/>
            <person name="Kuo R."/>
            <person name="Ohm R.A."/>
            <person name="Bhattacharya S.S."/>
            <person name="Shirouzu T."/>
            <person name="Yoshinaga Y."/>
            <person name="Martin F.M."/>
            <person name="Grigoriev I.V."/>
            <person name="Hibbett D.S."/>
        </authorList>
    </citation>
    <scope>NUCLEOTIDE SEQUENCE [LARGE SCALE GENOMIC DNA]</scope>
    <source>
        <strain evidence="1 2">HHB12029</strain>
    </source>
</reference>
<dbReference type="OrthoDB" id="3268967at2759"/>
<gene>
    <name evidence="1" type="ORF">EXIGLDRAFT_568651</name>
</gene>
<accession>A0A166N238</accession>
<proteinExistence type="predicted"/>
<dbReference type="GO" id="GO:0003676">
    <property type="term" value="F:nucleic acid binding"/>
    <property type="evidence" value="ECO:0007669"/>
    <property type="project" value="InterPro"/>
</dbReference>
<feature type="non-terminal residue" evidence="1">
    <location>
        <position position="1"/>
    </location>
</feature>
<name>A0A166N238_EXIGL</name>
<evidence type="ECO:0008006" key="3">
    <source>
        <dbReference type="Google" id="ProtNLM"/>
    </source>
</evidence>